<reference evidence="3" key="1">
    <citation type="submission" date="2021-10" db="EMBL/GenBank/DDBJ databases">
        <title>Streptomyces nigrumlapis sp.nov.,an antimicrobial producing actinobacterium isolated from Black Gobi rocks.</title>
        <authorList>
            <person name="Wen Y."/>
            <person name="Zhang W."/>
            <person name="Liu X.G."/>
        </authorList>
    </citation>
    <scope>NUCLEOTIDE SEQUENCE</scope>
    <source>
        <strain evidence="3">ST13-2-2</strain>
    </source>
</reference>
<dbReference type="EMBL" id="CP086322">
    <property type="protein sequence ID" value="UQA91394.1"/>
    <property type="molecule type" value="Genomic_DNA"/>
</dbReference>
<protein>
    <submittedName>
        <fullName evidence="3">Uncharacterized protein</fullName>
    </submittedName>
</protein>
<evidence type="ECO:0000313" key="4">
    <source>
        <dbReference type="Proteomes" id="UP000830115"/>
    </source>
</evidence>
<keyword evidence="4" id="KW-1185">Reference proteome</keyword>
<feature type="coiled-coil region" evidence="1">
    <location>
        <begin position="172"/>
        <end position="206"/>
    </location>
</feature>
<accession>A0ABY4M3F9</accession>
<gene>
    <name evidence="3" type="ORF">K9S39_05420</name>
</gene>
<proteinExistence type="predicted"/>
<sequence length="210" mass="22464">MSIDDLDRIDDPRYDPSPPAEPAPSNCAKEHYEYLDAQDQAVAVRQEAASARQNLQTALHDRKTLNDAVQPGLEIFEAVTHHQPRGKKEHDAFHAVVKQIEEQRLAVPSAASKDDHAACAATLCKVIAAGEVAQKEGVPANVGDSRYSLPQALAIGRDAAENAENAKLAKEVPALQAAVAQADARIAEAEQAIADARTRLKEALKQAAGI</sequence>
<dbReference type="RefSeq" id="WP_248862221.1">
    <property type="nucleotide sequence ID" value="NZ_CP086322.1"/>
</dbReference>
<evidence type="ECO:0000313" key="3">
    <source>
        <dbReference type="EMBL" id="UQA91394.1"/>
    </source>
</evidence>
<keyword evidence="1" id="KW-0175">Coiled coil</keyword>
<feature type="compositionally biased region" description="Basic and acidic residues" evidence="2">
    <location>
        <begin position="1"/>
        <end position="14"/>
    </location>
</feature>
<evidence type="ECO:0000256" key="1">
    <source>
        <dbReference type="SAM" id="Coils"/>
    </source>
</evidence>
<organism evidence="3 4">
    <name type="scientific">Streptomyces halobius</name>
    <dbReference type="NCBI Taxonomy" id="2879846"/>
    <lineage>
        <taxon>Bacteria</taxon>
        <taxon>Bacillati</taxon>
        <taxon>Actinomycetota</taxon>
        <taxon>Actinomycetes</taxon>
        <taxon>Kitasatosporales</taxon>
        <taxon>Streptomycetaceae</taxon>
        <taxon>Streptomyces</taxon>
    </lineage>
</organism>
<name>A0ABY4M3F9_9ACTN</name>
<evidence type="ECO:0000256" key="2">
    <source>
        <dbReference type="SAM" id="MobiDB-lite"/>
    </source>
</evidence>
<feature type="region of interest" description="Disordered" evidence="2">
    <location>
        <begin position="1"/>
        <end position="26"/>
    </location>
</feature>
<dbReference type="Proteomes" id="UP000830115">
    <property type="component" value="Chromosome"/>
</dbReference>